<organism evidence="2">
    <name type="scientific">marine sediment metagenome</name>
    <dbReference type="NCBI Taxonomy" id="412755"/>
    <lineage>
        <taxon>unclassified sequences</taxon>
        <taxon>metagenomes</taxon>
        <taxon>ecological metagenomes</taxon>
    </lineage>
</organism>
<keyword evidence="1" id="KW-0472">Membrane</keyword>
<comment type="caution">
    <text evidence="2">The sequence shown here is derived from an EMBL/GenBank/DDBJ whole genome shotgun (WGS) entry which is preliminary data.</text>
</comment>
<keyword evidence="1" id="KW-0812">Transmembrane</keyword>
<evidence type="ECO:0000313" key="2">
    <source>
        <dbReference type="EMBL" id="KKN49379.1"/>
    </source>
</evidence>
<name>A0A0F9R3N1_9ZZZZ</name>
<accession>A0A0F9R3N1</accession>
<sequence length="85" mass="9423">MPECEICVTRDDCDRRHQNTNRWSYAILILFGIAVSCAGGASVVAWGASQGVAVHKASQEEVNKRVLDSLKRIEVDVRSIRNGHK</sequence>
<gene>
    <name evidence="2" type="ORF">LCGC14_0643550</name>
</gene>
<keyword evidence="1" id="KW-1133">Transmembrane helix</keyword>
<evidence type="ECO:0000256" key="1">
    <source>
        <dbReference type="SAM" id="Phobius"/>
    </source>
</evidence>
<dbReference type="AlphaFoldDB" id="A0A0F9R3N1"/>
<dbReference type="EMBL" id="LAZR01001171">
    <property type="protein sequence ID" value="KKN49379.1"/>
    <property type="molecule type" value="Genomic_DNA"/>
</dbReference>
<feature type="transmembrane region" description="Helical" evidence="1">
    <location>
        <begin position="25"/>
        <end position="48"/>
    </location>
</feature>
<reference evidence="2" key="1">
    <citation type="journal article" date="2015" name="Nature">
        <title>Complex archaea that bridge the gap between prokaryotes and eukaryotes.</title>
        <authorList>
            <person name="Spang A."/>
            <person name="Saw J.H."/>
            <person name="Jorgensen S.L."/>
            <person name="Zaremba-Niedzwiedzka K."/>
            <person name="Martijn J."/>
            <person name="Lind A.E."/>
            <person name="van Eijk R."/>
            <person name="Schleper C."/>
            <person name="Guy L."/>
            <person name="Ettema T.J."/>
        </authorList>
    </citation>
    <scope>NUCLEOTIDE SEQUENCE</scope>
</reference>
<protein>
    <submittedName>
        <fullName evidence="2">Uncharacterized protein</fullName>
    </submittedName>
</protein>
<proteinExistence type="predicted"/>